<evidence type="ECO:0000256" key="4">
    <source>
        <dbReference type="ARBA" id="ARBA00022989"/>
    </source>
</evidence>
<gene>
    <name evidence="8" type="ORF">UCRPA7_975</name>
</gene>
<feature type="domain" description="Major facilitator superfamily (MFS) profile" evidence="7">
    <location>
        <begin position="47"/>
        <end position="454"/>
    </location>
</feature>
<dbReference type="Pfam" id="PF07690">
    <property type="entry name" value="MFS_1"/>
    <property type="match status" value="1"/>
</dbReference>
<evidence type="ECO:0000259" key="7">
    <source>
        <dbReference type="PROSITE" id="PS50850"/>
    </source>
</evidence>
<evidence type="ECO:0000313" key="9">
    <source>
        <dbReference type="Proteomes" id="UP000014074"/>
    </source>
</evidence>
<evidence type="ECO:0000256" key="6">
    <source>
        <dbReference type="SAM" id="Phobius"/>
    </source>
</evidence>
<feature type="transmembrane region" description="Helical" evidence="6">
    <location>
        <begin position="337"/>
        <end position="356"/>
    </location>
</feature>
<dbReference type="GO" id="GO:0022857">
    <property type="term" value="F:transmembrane transporter activity"/>
    <property type="evidence" value="ECO:0007669"/>
    <property type="project" value="InterPro"/>
</dbReference>
<evidence type="ECO:0000313" key="8">
    <source>
        <dbReference type="EMBL" id="EOO03527.1"/>
    </source>
</evidence>
<dbReference type="AlphaFoldDB" id="R8BW11"/>
<dbReference type="InterPro" id="IPR020846">
    <property type="entry name" value="MFS_dom"/>
</dbReference>
<feature type="transmembrane region" description="Helical" evidence="6">
    <location>
        <begin position="271"/>
        <end position="290"/>
    </location>
</feature>
<feature type="transmembrane region" description="Helical" evidence="6">
    <location>
        <begin position="368"/>
        <end position="390"/>
    </location>
</feature>
<dbReference type="InterPro" id="IPR036259">
    <property type="entry name" value="MFS_trans_sf"/>
</dbReference>
<dbReference type="eggNOG" id="KOG2533">
    <property type="taxonomic scope" value="Eukaryota"/>
</dbReference>
<feature type="transmembrane region" description="Helical" evidence="6">
    <location>
        <begin position="80"/>
        <end position="97"/>
    </location>
</feature>
<feature type="transmembrane region" description="Helical" evidence="6">
    <location>
        <begin position="143"/>
        <end position="164"/>
    </location>
</feature>
<organism evidence="8 9">
    <name type="scientific">Phaeoacremonium minimum (strain UCR-PA7)</name>
    <name type="common">Esca disease fungus</name>
    <name type="synonym">Togninia minima</name>
    <dbReference type="NCBI Taxonomy" id="1286976"/>
    <lineage>
        <taxon>Eukaryota</taxon>
        <taxon>Fungi</taxon>
        <taxon>Dikarya</taxon>
        <taxon>Ascomycota</taxon>
        <taxon>Pezizomycotina</taxon>
        <taxon>Sordariomycetes</taxon>
        <taxon>Sordariomycetidae</taxon>
        <taxon>Togniniales</taxon>
        <taxon>Togniniaceae</taxon>
        <taxon>Phaeoacremonium</taxon>
    </lineage>
</organism>
<feature type="transmembrane region" description="Helical" evidence="6">
    <location>
        <begin position="109"/>
        <end position="131"/>
    </location>
</feature>
<dbReference type="InterPro" id="IPR011701">
    <property type="entry name" value="MFS"/>
</dbReference>
<dbReference type="GO" id="GO:0016020">
    <property type="term" value="C:membrane"/>
    <property type="evidence" value="ECO:0007669"/>
    <property type="project" value="UniProtKB-SubCell"/>
</dbReference>
<keyword evidence="5 6" id="KW-0472">Membrane</keyword>
<accession>R8BW11</accession>
<feature type="transmembrane region" description="Helical" evidence="6">
    <location>
        <begin position="203"/>
        <end position="226"/>
    </location>
</feature>
<dbReference type="FunFam" id="1.20.1250.20:FF:000013">
    <property type="entry name" value="MFS general substrate transporter"/>
    <property type="match status" value="1"/>
</dbReference>
<dbReference type="FunFam" id="1.20.1250.20:FF:000188">
    <property type="entry name" value="MFS general substrate transporter"/>
    <property type="match status" value="1"/>
</dbReference>
<dbReference type="EMBL" id="KB932820">
    <property type="protein sequence ID" value="EOO03527.1"/>
    <property type="molecule type" value="Genomic_DNA"/>
</dbReference>
<feature type="transmembrane region" description="Helical" evidence="6">
    <location>
        <begin position="176"/>
        <end position="197"/>
    </location>
</feature>
<comment type="subcellular location">
    <subcellularLocation>
        <location evidence="1">Membrane</location>
        <topology evidence="1">Multi-pass membrane protein</topology>
    </subcellularLocation>
</comment>
<dbReference type="KEGG" id="tmn:UCRPA7_975"/>
<dbReference type="PROSITE" id="PS50850">
    <property type="entry name" value="MFS"/>
    <property type="match status" value="1"/>
</dbReference>
<name>R8BW11_PHAM7</name>
<feature type="transmembrane region" description="Helical" evidence="6">
    <location>
        <begin position="432"/>
        <end position="453"/>
    </location>
</feature>
<evidence type="ECO:0000256" key="1">
    <source>
        <dbReference type="ARBA" id="ARBA00004141"/>
    </source>
</evidence>
<evidence type="ECO:0000256" key="2">
    <source>
        <dbReference type="ARBA" id="ARBA00022448"/>
    </source>
</evidence>
<dbReference type="Gene3D" id="1.20.1250.20">
    <property type="entry name" value="MFS general substrate transporter like domains"/>
    <property type="match status" value="2"/>
</dbReference>
<evidence type="ECO:0000256" key="3">
    <source>
        <dbReference type="ARBA" id="ARBA00022692"/>
    </source>
</evidence>
<reference evidence="9" key="1">
    <citation type="journal article" date="2013" name="Genome Announc.">
        <title>Draft genome sequence of the ascomycete Phaeoacremonium aleophilum strain UCR-PA7, a causal agent of the esca disease complex in grapevines.</title>
        <authorList>
            <person name="Blanco-Ulate B."/>
            <person name="Rolshausen P."/>
            <person name="Cantu D."/>
        </authorList>
    </citation>
    <scope>NUCLEOTIDE SEQUENCE [LARGE SCALE GENOMIC DNA]</scope>
    <source>
        <strain evidence="9">UCR-PA7</strain>
    </source>
</reference>
<dbReference type="HOGENOM" id="CLU_001265_0_1_1"/>
<dbReference type="GeneID" id="19329913"/>
<feature type="transmembrane region" description="Helical" evidence="6">
    <location>
        <begin position="402"/>
        <end position="420"/>
    </location>
</feature>
<evidence type="ECO:0000256" key="5">
    <source>
        <dbReference type="ARBA" id="ARBA00023136"/>
    </source>
</evidence>
<keyword evidence="4 6" id="KW-1133">Transmembrane helix</keyword>
<keyword evidence="2" id="KW-0813">Transport</keyword>
<dbReference type="OrthoDB" id="2985014at2759"/>
<dbReference type="PANTHER" id="PTHR43791:SF36">
    <property type="entry name" value="TRANSPORTER, PUTATIVE (AFU_ORTHOLOGUE AFUA_6G08340)-RELATED"/>
    <property type="match status" value="1"/>
</dbReference>
<proteinExistence type="predicted"/>
<dbReference type="RefSeq" id="XP_007911755.1">
    <property type="nucleotide sequence ID" value="XM_007913564.1"/>
</dbReference>
<dbReference type="Proteomes" id="UP000014074">
    <property type="component" value="Unassembled WGS sequence"/>
</dbReference>
<dbReference type="SUPFAM" id="SSF103473">
    <property type="entry name" value="MFS general substrate transporter"/>
    <property type="match status" value="1"/>
</dbReference>
<keyword evidence="9" id="KW-1185">Reference proteome</keyword>
<keyword evidence="3 6" id="KW-0812">Transmembrane</keyword>
<protein>
    <submittedName>
        <fullName evidence="8">Putative vitamin h protein</fullName>
    </submittedName>
</protein>
<dbReference type="PANTHER" id="PTHR43791">
    <property type="entry name" value="PERMEASE-RELATED"/>
    <property type="match status" value="1"/>
</dbReference>
<sequence>MALDIINDPEKHADANVASADSDSEPGPVIVNKALEKRLVRKIDFILMPGLALAYLTHTLDRANLGNAKTDTLEKDLGLVGNQFSLLLILFYIPYALMNVPFTLLAKRFNPAVVIPSIMCIWGLMATVSSATKNFGGILACRILMGCVEAAFFPCAIFYCSLFYTRHELSFRTSIYGMMGFIAGAISGLIAWSVFQWNKALHGWQYLFIIEGSLTVGVGILLFFILPHSVEKSRWFTEEEKALARQRLEEDSQDVDKTFRWEDAKKECRDWTTWAFTFMAILYGVGVTSSSNFLPTIVKRIAVTSSKANLYTVGPNLTAAFIQLTTTFFSDRLQQRAYIAVGTLFVSFIAWILLATLDLVHSVHVGYFLTYLLTFGTFTPGILVPVWIASNTTTTTGRAFRLGLNFFGQNVAGIISSNAFRAQDAPVYKPALITVACCQAVFMVVCLGVREYYRRLNKKLSSGEIVHVSGGKERPDYRYAV</sequence>